<dbReference type="STRING" id="573321.SAMN04488505_102586"/>
<dbReference type="Proteomes" id="UP000198984">
    <property type="component" value="Unassembled WGS sequence"/>
</dbReference>
<dbReference type="EMBL" id="FOBB01000002">
    <property type="protein sequence ID" value="SEL57542.1"/>
    <property type="molecule type" value="Genomic_DNA"/>
</dbReference>
<dbReference type="SUPFAM" id="SSF53067">
    <property type="entry name" value="Actin-like ATPase domain"/>
    <property type="match status" value="1"/>
</dbReference>
<reference evidence="2 3" key="1">
    <citation type="submission" date="2016-10" db="EMBL/GenBank/DDBJ databases">
        <authorList>
            <person name="de Groot N.N."/>
        </authorList>
    </citation>
    <scope>NUCLEOTIDE SEQUENCE [LARGE SCALE GENOMIC DNA]</scope>
    <source>
        <strain evidence="2 3">DSM 21039</strain>
    </source>
</reference>
<keyword evidence="3" id="KW-1185">Reference proteome</keyword>
<comment type="similarity">
    <text evidence="1">Belongs to the ROK (NagC/XylR) family.</text>
</comment>
<keyword evidence="2" id="KW-0808">Transferase</keyword>
<dbReference type="RefSeq" id="WP_089910136.1">
    <property type="nucleotide sequence ID" value="NZ_FOBB01000002.1"/>
</dbReference>
<dbReference type="AlphaFoldDB" id="A0A1H7RBN3"/>
<sequence length="247" mass="27364">MAPSGDILAIDVGGSHIKGTILNSKGEWQMDYKRLPTPKDAKPADVLEIIAELVKDMPDYDKVSVGFPGYVRNGIVYTAPNLGNPNWKNIDLGQQISNLLQKPVRLVNDADQLGLGVVSGKGFELAVTLGTGFGSALLIDGYLLPHLELAHHPVTKDHDYDEYIGNKALEKEGKEKWNKRIAKVLEILKVVFNYDRLYLGGGNAEELDIELDNNIHLFTNKDGIKGGAKLWELEDKYHISTNYPTKK</sequence>
<evidence type="ECO:0000256" key="1">
    <source>
        <dbReference type="ARBA" id="ARBA00006479"/>
    </source>
</evidence>
<gene>
    <name evidence="2" type="ORF">SAMN04488505_102586</name>
</gene>
<dbReference type="OrthoDB" id="849313at2"/>
<evidence type="ECO:0000313" key="2">
    <source>
        <dbReference type="EMBL" id="SEL57542.1"/>
    </source>
</evidence>
<dbReference type="InterPro" id="IPR043129">
    <property type="entry name" value="ATPase_NBD"/>
</dbReference>
<accession>A0A1H7RBN3</accession>
<proteinExistence type="inferred from homology"/>
<evidence type="ECO:0000313" key="3">
    <source>
        <dbReference type="Proteomes" id="UP000198984"/>
    </source>
</evidence>
<dbReference type="GO" id="GO:0016301">
    <property type="term" value="F:kinase activity"/>
    <property type="evidence" value="ECO:0007669"/>
    <property type="project" value="UniProtKB-KW"/>
</dbReference>
<organism evidence="2 3">
    <name type="scientific">Chitinophaga rupis</name>
    <dbReference type="NCBI Taxonomy" id="573321"/>
    <lineage>
        <taxon>Bacteria</taxon>
        <taxon>Pseudomonadati</taxon>
        <taxon>Bacteroidota</taxon>
        <taxon>Chitinophagia</taxon>
        <taxon>Chitinophagales</taxon>
        <taxon>Chitinophagaceae</taxon>
        <taxon>Chitinophaga</taxon>
    </lineage>
</organism>
<dbReference type="InterPro" id="IPR000600">
    <property type="entry name" value="ROK"/>
</dbReference>
<dbReference type="PANTHER" id="PTHR18964">
    <property type="entry name" value="ROK (REPRESSOR, ORF, KINASE) FAMILY"/>
    <property type="match status" value="1"/>
</dbReference>
<protein>
    <submittedName>
        <fullName evidence="2">Polyphosphate glucokinase</fullName>
    </submittedName>
</protein>
<name>A0A1H7RBN3_9BACT</name>
<dbReference type="Gene3D" id="3.30.420.40">
    <property type="match status" value="2"/>
</dbReference>
<keyword evidence="2" id="KW-0418">Kinase</keyword>
<dbReference type="PANTHER" id="PTHR18964:SF149">
    <property type="entry name" value="BIFUNCTIONAL UDP-N-ACETYLGLUCOSAMINE 2-EPIMERASE_N-ACETYLMANNOSAMINE KINASE"/>
    <property type="match status" value="1"/>
</dbReference>
<dbReference type="Pfam" id="PF00480">
    <property type="entry name" value="ROK"/>
    <property type="match status" value="1"/>
</dbReference>